<dbReference type="Gene3D" id="3.10.20.30">
    <property type="match status" value="1"/>
</dbReference>
<dbReference type="SUPFAM" id="SSF54665">
    <property type="entry name" value="CO dehydrogenase molybdoprotein N-domain-like"/>
    <property type="match status" value="1"/>
</dbReference>
<dbReference type="InterPro" id="IPR037165">
    <property type="entry name" value="AldOxase/xan_DH_Mopterin-bd_sf"/>
</dbReference>
<dbReference type="InterPro" id="IPR002888">
    <property type="entry name" value="2Fe-2S-bd"/>
</dbReference>
<dbReference type="Pfam" id="PF20256">
    <property type="entry name" value="MoCoBD_2"/>
    <property type="match status" value="2"/>
</dbReference>
<keyword evidence="7" id="KW-1185">Reference proteome</keyword>
<dbReference type="GO" id="GO:0051537">
    <property type="term" value="F:2 iron, 2 sulfur cluster binding"/>
    <property type="evidence" value="ECO:0007669"/>
    <property type="project" value="InterPro"/>
</dbReference>
<dbReference type="GO" id="GO:0016491">
    <property type="term" value="F:oxidoreductase activity"/>
    <property type="evidence" value="ECO:0007669"/>
    <property type="project" value="UniProtKB-KW"/>
</dbReference>
<sequence length="858" mass="92500">MYTLTVNGQEVTCEEDKKLMHFLRDDLGLTGTKDGCSEGSCGACTVLINGRASKSCLFNLSKVEGKEVTTVEGITQRQKDVFAYAFAKAGAVQCGYCIPGMLISAVGMLAKKPDPTETDIRKGIRGNICRCTGYVKIIDGIKIAAQMLRDDTPIPDEKEDGHLGQSMMRVDAKEKTLGTGKYVDDMTLPGMLYASAVRSAYPRAKFLSIDKSKALAHPDCVAVFTAEDVPGNNKIGHLEFISDWDVMIPVGGITRYVGDAMCLVVSKSKETLDEIKDLVEIEYEELAPVLSSEAAMAKDAPLIHEKGNVLAHEHVIRGNADEKLAQSKYVVTEHYSVPINEHAFMEPECAIALPEGEDGILLYSGGQGIYDEQREVSRMLGLEKPKVHVHSMLVGGGFGGKEDMSVQHHAALAAWLLKQPVKVLFSRQESLMVHPKRHGMEMDFTTGCDENGKLTAMKAVIYADSGAYASLGGPVLQRACTHAAGPYNYQDVDIDGYALYTNNPPCGAFRGFGVCQTAFAIESNLNILAKKVGISPWDIRYLNAVEPGDTLSNGQLVSNNCALKETLESVKPDFEAADVAGITCFFKNSGIGVGLDDYGRCIISVEDGKIHVRSSAACIGQGFATVATQLAVEALDVDPELILVEDPDTTRTPDTGTTTASRQSTITGEAIKLAAQQLRVQLDMGRSLADLDGQEYYGEFNPRTDPINSDKENPVSHVGYGYASEVVTLDEKGKLGKFVAAYDIGQVINPPAAAGQIEGGIVMGMGYALTEHFDMDQGYVKAKYATLGLLDATKVPEIETRFVQSRAIHEGIAYGVKGVGELATILPAPAIGGAYYALDGQLRDTLPMSDTPYAKKRR</sequence>
<evidence type="ECO:0000313" key="7">
    <source>
        <dbReference type="Proteomes" id="UP000051236"/>
    </source>
</evidence>
<keyword evidence="4" id="KW-0408">Iron</keyword>
<dbReference type="SUPFAM" id="SSF56003">
    <property type="entry name" value="Molybdenum cofactor-binding domain"/>
    <property type="match status" value="1"/>
</dbReference>
<dbReference type="SUPFAM" id="SSF47741">
    <property type="entry name" value="CO dehydrogenase ISP C-domain like"/>
    <property type="match status" value="1"/>
</dbReference>
<keyword evidence="2" id="KW-0479">Metal-binding</keyword>
<dbReference type="InterPro" id="IPR001041">
    <property type="entry name" value="2Fe-2S_ferredoxin-type"/>
</dbReference>
<dbReference type="STRING" id="1423734.FC83_GL001759"/>
<dbReference type="PANTHER" id="PTHR11908">
    <property type="entry name" value="XANTHINE DEHYDROGENASE"/>
    <property type="match status" value="1"/>
</dbReference>
<dbReference type="InterPro" id="IPR036010">
    <property type="entry name" value="2Fe-2S_ferredoxin-like_sf"/>
</dbReference>
<dbReference type="Gene3D" id="3.90.1170.50">
    <property type="entry name" value="Aldehyde oxidase/xanthine dehydrogenase, a/b hammerhead"/>
    <property type="match status" value="1"/>
</dbReference>
<dbReference type="PATRIC" id="fig|1423734.3.peg.1778"/>
<comment type="caution">
    <text evidence="6">The sequence shown here is derived from an EMBL/GenBank/DDBJ whole genome shotgun (WGS) entry which is preliminary data.</text>
</comment>
<dbReference type="InterPro" id="IPR016208">
    <property type="entry name" value="Ald_Oxase/xanthine_DH-like"/>
</dbReference>
<dbReference type="GO" id="GO:0005506">
    <property type="term" value="F:iron ion binding"/>
    <property type="evidence" value="ECO:0007669"/>
    <property type="project" value="InterPro"/>
</dbReference>
<dbReference type="PROSITE" id="PS00197">
    <property type="entry name" value="2FE2S_FER_1"/>
    <property type="match status" value="1"/>
</dbReference>
<dbReference type="CDD" id="cd00207">
    <property type="entry name" value="fer2"/>
    <property type="match status" value="1"/>
</dbReference>
<dbReference type="PANTHER" id="PTHR11908:SF157">
    <property type="entry name" value="XANTHINE DEHYDROGENASE SUBUNIT D-RELATED"/>
    <property type="match status" value="1"/>
</dbReference>
<dbReference type="InterPro" id="IPR006058">
    <property type="entry name" value="2Fe2S_fd_BS"/>
</dbReference>
<evidence type="ECO:0000256" key="2">
    <source>
        <dbReference type="ARBA" id="ARBA00022723"/>
    </source>
</evidence>
<dbReference type="Gene3D" id="3.30.365.10">
    <property type="entry name" value="Aldehyde oxidase/xanthine dehydrogenase, molybdopterin binding domain"/>
    <property type="match status" value="5"/>
</dbReference>
<dbReference type="AlphaFoldDB" id="A0A0R1XKB3"/>
<evidence type="ECO:0000259" key="5">
    <source>
        <dbReference type="PROSITE" id="PS51085"/>
    </source>
</evidence>
<dbReference type="Pfam" id="PF00111">
    <property type="entry name" value="Fer2"/>
    <property type="match status" value="1"/>
</dbReference>
<keyword evidence="3" id="KW-0560">Oxidoreductase</keyword>
<evidence type="ECO:0000256" key="4">
    <source>
        <dbReference type="ARBA" id="ARBA00023004"/>
    </source>
</evidence>
<dbReference type="eggNOG" id="COG1529">
    <property type="taxonomic scope" value="Bacteria"/>
</dbReference>
<evidence type="ECO:0000313" key="6">
    <source>
        <dbReference type="EMBL" id="KRM30623.1"/>
    </source>
</evidence>
<feature type="domain" description="2Fe-2S ferredoxin-type" evidence="5">
    <location>
        <begin position="1"/>
        <end position="74"/>
    </location>
</feature>
<dbReference type="EMBL" id="AZGA01000088">
    <property type="protein sequence ID" value="KRM30623.1"/>
    <property type="molecule type" value="Genomic_DNA"/>
</dbReference>
<dbReference type="InterPro" id="IPR017697">
    <property type="entry name" value="Xdh"/>
</dbReference>
<dbReference type="SMART" id="SM01008">
    <property type="entry name" value="Ald_Xan_dh_C"/>
    <property type="match status" value="1"/>
</dbReference>
<organism evidence="6 7">
    <name type="scientific">Agrilactobacillus composti DSM 18527 = JCM 14202</name>
    <dbReference type="NCBI Taxonomy" id="1423734"/>
    <lineage>
        <taxon>Bacteria</taxon>
        <taxon>Bacillati</taxon>
        <taxon>Bacillota</taxon>
        <taxon>Bacilli</taxon>
        <taxon>Lactobacillales</taxon>
        <taxon>Lactobacillaceae</taxon>
        <taxon>Agrilactobacillus</taxon>
    </lineage>
</organism>
<dbReference type="InterPro" id="IPR046867">
    <property type="entry name" value="AldOxase/xan_DH_MoCoBD2"/>
</dbReference>
<evidence type="ECO:0000256" key="1">
    <source>
        <dbReference type="ARBA" id="ARBA00006849"/>
    </source>
</evidence>
<dbReference type="PROSITE" id="PS51085">
    <property type="entry name" value="2FE2S_FER_2"/>
    <property type="match status" value="1"/>
</dbReference>
<proteinExistence type="inferred from homology"/>
<dbReference type="NCBIfam" id="TIGR03311">
    <property type="entry name" value="Se_dep_XDH"/>
    <property type="match status" value="1"/>
</dbReference>
<protein>
    <submittedName>
        <fullName evidence="6">Aldehyde oxidoreductase</fullName>
    </submittedName>
</protein>
<gene>
    <name evidence="6" type="ORF">FC83_GL001759</name>
</gene>
<dbReference type="Pfam" id="PF01799">
    <property type="entry name" value="Fer2_2"/>
    <property type="match status" value="1"/>
</dbReference>
<reference evidence="6 7" key="1">
    <citation type="journal article" date="2015" name="Genome Announc.">
        <title>Expanding the biotechnology potential of lactobacilli through comparative genomics of 213 strains and associated genera.</title>
        <authorList>
            <person name="Sun Z."/>
            <person name="Harris H.M."/>
            <person name="McCann A."/>
            <person name="Guo C."/>
            <person name="Argimon S."/>
            <person name="Zhang W."/>
            <person name="Yang X."/>
            <person name="Jeffery I.B."/>
            <person name="Cooney J.C."/>
            <person name="Kagawa T.F."/>
            <person name="Liu W."/>
            <person name="Song Y."/>
            <person name="Salvetti E."/>
            <person name="Wrobel A."/>
            <person name="Rasinkangas P."/>
            <person name="Parkhill J."/>
            <person name="Rea M.C."/>
            <person name="O'Sullivan O."/>
            <person name="Ritari J."/>
            <person name="Douillard F.P."/>
            <person name="Paul Ross R."/>
            <person name="Yang R."/>
            <person name="Briner A.E."/>
            <person name="Felis G.E."/>
            <person name="de Vos W.M."/>
            <person name="Barrangou R."/>
            <person name="Klaenhammer T.R."/>
            <person name="Caufield P.W."/>
            <person name="Cui Y."/>
            <person name="Zhang H."/>
            <person name="O'Toole P.W."/>
        </authorList>
    </citation>
    <scope>NUCLEOTIDE SEQUENCE [LARGE SCALE GENOMIC DNA]</scope>
    <source>
        <strain evidence="6 7">DSM 18527</strain>
    </source>
</reference>
<name>A0A0R1XKB3_9LACO</name>
<dbReference type="Proteomes" id="UP000051236">
    <property type="component" value="Unassembled WGS sequence"/>
</dbReference>
<dbReference type="SUPFAM" id="SSF54292">
    <property type="entry name" value="2Fe-2S ferredoxin-like"/>
    <property type="match status" value="1"/>
</dbReference>
<comment type="similarity">
    <text evidence="1">Belongs to the xanthine dehydrogenase family.</text>
</comment>
<evidence type="ECO:0000256" key="3">
    <source>
        <dbReference type="ARBA" id="ARBA00023002"/>
    </source>
</evidence>
<dbReference type="Pfam" id="PF02738">
    <property type="entry name" value="MoCoBD_1"/>
    <property type="match status" value="1"/>
</dbReference>
<dbReference type="InterPro" id="IPR008274">
    <property type="entry name" value="AldOxase/xan_DH_MoCoBD1"/>
</dbReference>
<dbReference type="InterPro" id="IPR036884">
    <property type="entry name" value="2Fe-2S-bd_dom_sf"/>
</dbReference>
<dbReference type="InterPro" id="IPR000674">
    <property type="entry name" value="Ald_Oxase/Xan_DH_a/b"/>
</dbReference>
<accession>A0A0R1XKB3</accession>
<dbReference type="Gene3D" id="1.10.150.120">
    <property type="entry name" value="[2Fe-2S]-binding domain"/>
    <property type="match status" value="1"/>
</dbReference>
<dbReference type="InterPro" id="IPR012675">
    <property type="entry name" value="Beta-grasp_dom_sf"/>
</dbReference>
<dbReference type="RefSeq" id="WP_057003040.1">
    <property type="nucleotide sequence ID" value="NZ_AZGA01000088.1"/>
</dbReference>
<dbReference type="Pfam" id="PF01315">
    <property type="entry name" value="Ald_Xan_dh_C"/>
    <property type="match status" value="1"/>
</dbReference>
<dbReference type="InterPro" id="IPR036856">
    <property type="entry name" value="Ald_Oxase/Xan_DH_a/b_sf"/>
</dbReference>